<evidence type="ECO:0000313" key="2">
    <source>
        <dbReference type="Proteomes" id="UP001218629"/>
    </source>
</evidence>
<dbReference type="RefSeq" id="WP_275308530.1">
    <property type="nucleotide sequence ID" value="NZ_CP095749.1"/>
</dbReference>
<proteinExistence type="predicted"/>
<dbReference type="Proteomes" id="UP001218629">
    <property type="component" value="Chromosome"/>
</dbReference>
<organism evidence="1 2">
    <name type="scientific">Streptomyces yunnanensis</name>
    <dbReference type="NCBI Taxonomy" id="156453"/>
    <lineage>
        <taxon>Bacteria</taxon>
        <taxon>Bacillati</taxon>
        <taxon>Actinomycetota</taxon>
        <taxon>Actinomycetes</taxon>
        <taxon>Kitasatosporales</taxon>
        <taxon>Streptomycetaceae</taxon>
        <taxon>Streptomyces</taxon>
    </lineage>
</organism>
<name>A0ABY8A987_9ACTN</name>
<evidence type="ECO:0000313" key="1">
    <source>
        <dbReference type="EMBL" id="WEB41528.1"/>
    </source>
</evidence>
<keyword evidence="2" id="KW-1185">Reference proteome</keyword>
<gene>
    <name evidence="1" type="ORF">MOV08_21140</name>
</gene>
<accession>A0ABY8A987</accession>
<protein>
    <submittedName>
        <fullName evidence="1">Uncharacterized protein</fullName>
    </submittedName>
</protein>
<reference evidence="1 2" key="1">
    <citation type="submission" date="2022-03" db="EMBL/GenBank/DDBJ databases">
        <title>Streptomyces yunnanensis P86,complete genome.</title>
        <authorList>
            <person name="Chen S."/>
            <person name="Zhang Q."/>
        </authorList>
    </citation>
    <scope>NUCLEOTIDE SEQUENCE [LARGE SCALE GENOMIC DNA]</scope>
    <source>
        <strain evidence="1 2">P86</strain>
    </source>
</reference>
<dbReference type="EMBL" id="CP095749">
    <property type="protein sequence ID" value="WEB41528.1"/>
    <property type="molecule type" value="Genomic_DNA"/>
</dbReference>
<sequence length="147" mass="15852">MTVRTESPAPINLHVLDHITKTTATLDSWLVDWHDHLGWAPPSYRTDPMAEAASALRANLPWAAEHHPAIADFMNEVTDLHRTATGLLDPAARPRRIGTCPTALDDSEPCGAPLRYVPGSAAITCGWCGAVWDPLDLAALVQATSPE</sequence>